<dbReference type="CDD" id="cd02908">
    <property type="entry name" value="Macro_OAADPr_deacetylase"/>
    <property type="match status" value="1"/>
</dbReference>
<sequence length="185" mass="20217">MKVEVNGNKLELMTGDITKQSTEAIVNAANGTLLGGGGVDGAIHRAAGPELLEACKRVRAEELHGEYLPTGEAVITDGYRLPAKYVIHTVGPVWRGGTNHEEQLLANCYRHSLQLAMDKGMASISFPSISTGVYRFPVDLASVIALRTIVDFLQMHAFGHVVMILFSEKDYQTYESVLRQVLDES</sequence>
<name>A0A0F5I635_BACTR</name>
<dbReference type="Gene3D" id="3.40.220.10">
    <property type="entry name" value="Leucine Aminopeptidase, subunit E, domain 1"/>
    <property type="match status" value="1"/>
</dbReference>
<dbReference type="STRING" id="1221996.QY95_00991"/>
<comment type="caution">
    <text evidence="2">The sequence shown here is derived from an EMBL/GenBank/DDBJ whole genome shotgun (WGS) entry which is preliminary data.</text>
</comment>
<dbReference type="SMART" id="SM00506">
    <property type="entry name" value="A1pp"/>
    <property type="match status" value="1"/>
</dbReference>
<dbReference type="PROSITE" id="PS51154">
    <property type="entry name" value="MACRO"/>
    <property type="match status" value="1"/>
</dbReference>
<evidence type="ECO:0000313" key="3">
    <source>
        <dbReference type="Proteomes" id="UP000031563"/>
    </source>
</evidence>
<dbReference type="EMBL" id="JWIR02000025">
    <property type="protein sequence ID" value="KKB40928.1"/>
    <property type="molecule type" value="Genomic_DNA"/>
</dbReference>
<accession>A0A0F5I635</accession>
<feature type="domain" description="Macro" evidence="1">
    <location>
        <begin position="1"/>
        <end position="182"/>
    </location>
</feature>
<evidence type="ECO:0000313" key="2">
    <source>
        <dbReference type="EMBL" id="KKB40928.1"/>
    </source>
</evidence>
<dbReference type="NCBIfam" id="NF001664">
    <property type="entry name" value="PRK00431.1-6"/>
    <property type="match status" value="1"/>
</dbReference>
<dbReference type="InterPro" id="IPR043472">
    <property type="entry name" value="Macro_dom-like"/>
</dbReference>
<reference evidence="2" key="1">
    <citation type="submission" date="2015-02" db="EMBL/GenBank/DDBJ databases">
        <title>Genome Assembly of Bacillaceae bacterium MTCC 8252.</title>
        <authorList>
            <person name="Verma A."/>
            <person name="Khatri I."/>
            <person name="Mual P."/>
            <person name="Subramanian S."/>
            <person name="Krishnamurthi S."/>
        </authorList>
    </citation>
    <scope>NUCLEOTIDE SEQUENCE [LARGE SCALE GENOMIC DNA]</scope>
    <source>
        <strain evidence="2">MTCC 8252</strain>
    </source>
</reference>
<dbReference type="PANTHER" id="PTHR11106:SF27">
    <property type="entry name" value="MACRO DOMAIN-CONTAINING PROTEIN"/>
    <property type="match status" value="1"/>
</dbReference>
<dbReference type="OrthoDB" id="6194521at2"/>
<protein>
    <submittedName>
        <fullName evidence="2">ADP-ribose binding module protein</fullName>
    </submittedName>
</protein>
<dbReference type="Proteomes" id="UP000031563">
    <property type="component" value="Unassembled WGS sequence"/>
</dbReference>
<keyword evidence="3" id="KW-1185">Reference proteome</keyword>
<proteinExistence type="predicted"/>
<evidence type="ECO:0000259" key="1">
    <source>
        <dbReference type="PROSITE" id="PS51154"/>
    </source>
</evidence>
<gene>
    <name evidence="2" type="ORF">QY95_00991</name>
</gene>
<organism evidence="2 3">
    <name type="scientific">Bacillus thermotolerans</name>
    <name type="common">Quasibacillus thermotolerans</name>
    <dbReference type="NCBI Taxonomy" id="1221996"/>
    <lineage>
        <taxon>Bacteria</taxon>
        <taxon>Bacillati</taxon>
        <taxon>Bacillota</taxon>
        <taxon>Bacilli</taxon>
        <taxon>Bacillales</taxon>
        <taxon>Bacillaceae</taxon>
        <taxon>Bacillus</taxon>
    </lineage>
</organism>
<dbReference type="Pfam" id="PF01661">
    <property type="entry name" value="Macro"/>
    <property type="match status" value="1"/>
</dbReference>
<dbReference type="AlphaFoldDB" id="A0A0F5I635"/>
<dbReference type="InterPro" id="IPR002589">
    <property type="entry name" value="Macro_dom"/>
</dbReference>
<dbReference type="PANTHER" id="PTHR11106">
    <property type="entry name" value="GANGLIOSIDE INDUCED DIFFERENTIATION ASSOCIATED PROTEIN 2-RELATED"/>
    <property type="match status" value="1"/>
</dbReference>
<dbReference type="RefSeq" id="WP_040047406.1">
    <property type="nucleotide sequence ID" value="NZ_JWIR02000025.1"/>
</dbReference>
<dbReference type="SUPFAM" id="SSF52949">
    <property type="entry name" value="Macro domain-like"/>
    <property type="match status" value="1"/>
</dbReference>